<protein>
    <submittedName>
        <fullName evidence="4">LytTR family DNA-binding domain-containing protein</fullName>
    </submittedName>
</protein>
<dbReference type="InterPro" id="IPR046947">
    <property type="entry name" value="LytR-like"/>
</dbReference>
<dbReference type="Gene3D" id="3.40.50.2300">
    <property type="match status" value="1"/>
</dbReference>
<keyword evidence="5" id="KW-1185">Reference proteome</keyword>
<name>A0ABT8QZH7_9BACT</name>
<evidence type="ECO:0000313" key="5">
    <source>
        <dbReference type="Proteomes" id="UP001168528"/>
    </source>
</evidence>
<comment type="caution">
    <text evidence="4">The sequence shown here is derived from an EMBL/GenBank/DDBJ whole genome shotgun (WGS) entry which is preliminary data.</text>
</comment>
<dbReference type="InterPro" id="IPR011006">
    <property type="entry name" value="CheY-like_superfamily"/>
</dbReference>
<evidence type="ECO:0000256" key="1">
    <source>
        <dbReference type="PROSITE-ProRule" id="PRU00169"/>
    </source>
</evidence>
<accession>A0ABT8QZH7</accession>
<dbReference type="SUPFAM" id="SSF52172">
    <property type="entry name" value="CheY-like"/>
    <property type="match status" value="1"/>
</dbReference>
<dbReference type="InterPro" id="IPR001789">
    <property type="entry name" value="Sig_transdc_resp-reg_receiver"/>
</dbReference>
<sequence>MATLAPNMKILIIEDEALAAERLTDLVHRYDSTIQILEVLPSVESAVAWFNTHSQPDLLLVDIQLSDGLCFEIFRNVKVTCPVIFTTSYDQYALDAFEVNSISYLLKPVKYQQLVTSLHKLEELKKTLIGPPKLPDIESIIKKLTPGSDKYKSRFLVKNGMNIRAVKTSEIAYFFSEQKVSMLMTTAGQKFPVDYSLEQVELMLNPDVFFRISRKFIVYIDAVRAIHPYFKGRLKVEVYPEIPEEIIVSSDRTPGFKEWLDK</sequence>
<dbReference type="Gene3D" id="2.40.50.1020">
    <property type="entry name" value="LytTr DNA-binding domain"/>
    <property type="match status" value="1"/>
</dbReference>
<dbReference type="SMART" id="SM00448">
    <property type="entry name" value="REC"/>
    <property type="match status" value="1"/>
</dbReference>
<evidence type="ECO:0000259" key="2">
    <source>
        <dbReference type="PROSITE" id="PS50110"/>
    </source>
</evidence>
<dbReference type="PANTHER" id="PTHR37299">
    <property type="entry name" value="TRANSCRIPTIONAL REGULATOR-RELATED"/>
    <property type="match status" value="1"/>
</dbReference>
<feature type="domain" description="HTH LytTR-type" evidence="3">
    <location>
        <begin position="155"/>
        <end position="262"/>
    </location>
</feature>
<dbReference type="Pfam" id="PF00072">
    <property type="entry name" value="Response_reg"/>
    <property type="match status" value="1"/>
</dbReference>
<dbReference type="EMBL" id="JAUKPO010000001">
    <property type="protein sequence ID" value="MDO1445244.1"/>
    <property type="molecule type" value="Genomic_DNA"/>
</dbReference>
<dbReference type="PANTHER" id="PTHR37299:SF1">
    <property type="entry name" value="STAGE 0 SPORULATION PROTEIN A HOMOLOG"/>
    <property type="match status" value="1"/>
</dbReference>
<gene>
    <name evidence="4" type="ORF">Q0590_03230</name>
</gene>
<dbReference type="Pfam" id="PF04397">
    <property type="entry name" value="LytTR"/>
    <property type="match status" value="1"/>
</dbReference>
<dbReference type="SMART" id="SM00850">
    <property type="entry name" value="LytTR"/>
    <property type="match status" value="1"/>
</dbReference>
<organism evidence="4 5">
    <name type="scientific">Rhodocytophaga aerolata</name>
    <dbReference type="NCBI Taxonomy" id="455078"/>
    <lineage>
        <taxon>Bacteria</taxon>
        <taxon>Pseudomonadati</taxon>
        <taxon>Bacteroidota</taxon>
        <taxon>Cytophagia</taxon>
        <taxon>Cytophagales</taxon>
        <taxon>Rhodocytophagaceae</taxon>
        <taxon>Rhodocytophaga</taxon>
    </lineage>
</organism>
<feature type="domain" description="Response regulatory" evidence="2">
    <location>
        <begin position="9"/>
        <end position="122"/>
    </location>
</feature>
<keyword evidence="4" id="KW-0238">DNA-binding</keyword>
<dbReference type="PROSITE" id="PS50110">
    <property type="entry name" value="RESPONSE_REGULATORY"/>
    <property type="match status" value="1"/>
</dbReference>
<evidence type="ECO:0000313" key="4">
    <source>
        <dbReference type="EMBL" id="MDO1445244.1"/>
    </source>
</evidence>
<evidence type="ECO:0000259" key="3">
    <source>
        <dbReference type="PROSITE" id="PS50930"/>
    </source>
</evidence>
<dbReference type="PROSITE" id="PS50930">
    <property type="entry name" value="HTH_LYTTR"/>
    <property type="match status" value="1"/>
</dbReference>
<dbReference type="Proteomes" id="UP001168528">
    <property type="component" value="Unassembled WGS sequence"/>
</dbReference>
<dbReference type="InterPro" id="IPR007492">
    <property type="entry name" value="LytTR_DNA-bd_dom"/>
</dbReference>
<feature type="modified residue" description="4-aspartylphosphate" evidence="1">
    <location>
        <position position="62"/>
    </location>
</feature>
<reference evidence="4" key="1">
    <citation type="submission" date="2023-07" db="EMBL/GenBank/DDBJ databases">
        <title>The genome sequence of Rhodocytophaga aerolata KACC 12507.</title>
        <authorList>
            <person name="Zhang X."/>
        </authorList>
    </citation>
    <scope>NUCLEOTIDE SEQUENCE</scope>
    <source>
        <strain evidence="4">KACC 12507</strain>
    </source>
</reference>
<keyword evidence="1" id="KW-0597">Phosphoprotein</keyword>
<dbReference type="GO" id="GO:0003677">
    <property type="term" value="F:DNA binding"/>
    <property type="evidence" value="ECO:0007669"/>
    <property type="project" value="UniProtKB-KW"/>
</dbReference>
<proteinExistence type="predicted"/>